<accession>A0A9W4STL2</accession>
<name>A0A9W4STL2_9GLOM</name>
<comment type="caution">
    <text evidence="2">The sequence shown here is derived from an EMBL/GenBank/DDBJ whole genome shotgun (WGS) entry which is preliminary data.</text>
</comment>
<feature type="transmembrane region" description="Helical" evidence="1">
    <location>
        <begin position="61"/>
        <end position="81"/>
    </location>
</feature>
<dbReference type="Proteomes" id="UP001153678">
    <property type="component" value="Unassembled WGS sequence"/>
</dbReference>
<keyword evidence="1" id="KW-1133">Transmembrane helix</keyword>
<dbReference type="OrthoDB" id="2327125at2759"/>
<feature type="transmembrane region" description="Helical" evidence="1">
    <location>
        <begin position="278"/>
        <end position="300"/>
    </location>
</feature>
<feature type="transmembrane region" description="Helical" evidence="1">
    <location>
        <begin position="321"/>
        <end position="346"/>
    </location>
</feature>
<reference evidence="2" key="1">
    <citation type="submission" date="2022-08" db="EMBL/GenBank/DDBJ databases">
        <authorList>
            <person name="Kallberg Y."/>
            <person name="Tangrot J."/>
            <person name="Rosling A."/>
        </authorList>
    </citation>
    <scope>NUCLEOTIDE SEQUENCE</scope>
    <source>
        <strain evidence="2">Wild A</strain>
    </source>
</reference>
<feature type="transmembrane region" description="Helical" evidence="1">
    <location>
        <begin position="135"/>
        <end position="154"/>
    </location>
</feature>
<evidence type="ECO:0000313" key="2">
    <source>
        <dbReference type="EMBL" id="CAI2180158.1"/>
    </source>
</evidence>
<sequence>MSLNWRQYLAIIFAAGVFGAIAISFISVSLPKIEVEPDRLTGYPTWHGAFKGYDSLKNDSMLTFVGAIMFVVSVIGLKLVLNPPTKPSQFYTGDDNQETISGVPTIGFNRLIVIYMLATFMSAVALIFFDIGKLFAVIAVSHNALEIAMLLLIGGGGRIKGVSFFVWLVIYVESVALIYIFNDFPIDALVFKVQGLTFDFALVIEFVRIYITTINHLRDAGKVKIPSNSEEIVDNDKTRKSLSAIFNQHPKQLIFLILASIIHVFGNLWSTIFITSAIANLIFGASYAIAFPIYILYLYVDIRASSVISQKRIYLPSTPAWKAIVIAIYSLSLALLTIRLGFIILAE</sequence>
<feature type="transmembrane region" description="Helical" evidence="1">
    <location>
        <begin position="7"/>
        <end position="30"/>
    </location>
</feature>
<feature type="transmembrane region" description="Helical" evidence="1">
    <location>
        <begin position="193"/>
        <end position="211"/>
    </location>
</feature>
<keyword evidence="1" id="KW-0812">Transmembrane</keyword>
<dbReference type="EMBL" id="CAMKVN010002224">
    <property type="protein sequence ID" value="CAI2180158.1"/>
    <property type="molecule type" value="Genomic_DNA"/>
</dbReference>
<feature type="transmembrane region" description="Helical" evidence="1">
    <location>
        <begin position="111"/>
        <end position="129"/>
    </location>
</feature>
<feature type="transmembrane region" description="Helical" evidence="1">
    <location>
        <begin position="161"/>
        <end position="181"/>
    </location>
</feature>
<proteinExistence type="predicted"/>
<dbReference type="AlphaFoldDB" id="A0A9W4STL2"/>
<keyword evidence="1" id="KW-0472">Membrane</keyword>
<keyword evidence="3" id="KW-1185">Reference proteome</keyword>
<feature type="transmembrane region" description="Helical" evidence="1">
    <location>
        <begin position="253"/>
        <end position="272"/>
    </location>
</feature>
<organism evidence="2 3">
    <name type="scientific">Funneliformis geosporum</name>
    <dbReference type="NCBI Taxonomy" id="1117311"/>
    <lineage>
        <taxon>Eukaryota</taxon>
        <taxon>Fungi</taxon>
        <taxon>Fungi incertae sedis</taxon>
        <taxon>Mucoromycota</taxon>
        <taxon>Glomeromycotina</taxon>
        <taxon>Glomeromycetes</taxon>
        <taxon>Glomerales</taxon>
        <taxon>Glomeraceae</taxon>
        <taxon>Funneliformis</taxon>
    </lineage>
</organism>
<protein>
    <submittedName>
        <fullName evidence="2">13141_t:CDS:1</fullName>
    </submittedName>
</protein>
<gene>
    <name evidence="2" type="ORF">FWILDA_LOCUS9446</name>
</gene>
<evidence type="ECO:0000313" key="3">
    <source>
        <dbReference type="Proteomes" id="UP001153678"/>
    </source>
</evidence>
<evidence type="ECO:0000256" key="1">
    <source>
        <dbReference type="SAM" id="Phobius"/>
    </source>
</evidence>